<dbReference type="SUPFAM" id="SSF111369">
    <property type="entry name" value="HlyD-like secretion proteins"/>
    <property type="match status" value="1"/>
</dbReference>
<evidence type="ECO:0000256" key="1">
    <source>
        <dbReference type="ARBA" id="ARBA00009477"/>
    </source>
</evidence>
<accession>M5U1V6</accession>
<sequence length="209" mass="23259">MQASMTGELRSAEAARALQLYRVEQLQTLHQDQMAGGEELRRAKMELDMADARLQIAMEQNRLRKTELRRLELQVEQRQIHAPFDGIVAAKRLDAGDALTPGNATILRLIRTDVLIGVFNVPAEASFAMRPGMAVQVFFRAARQTVDAEIESIAPAIDGESGTVRIRVSIPNPDEQLRPGDRLSMRITPGQDLPNVVPGQAAIQRRMQR</sequence>
<dbReference type="GO" id="GO:1990281">
    <property type="term" value="C:efflux pump complex"/>
    <property type="evidence" value="ECO:0007669"/>
    <property type="project" value="TreeGrafter"/>
</dbReference>
<keyword evidence="5" id="KW-1185">Reference proteome</keyword>
<dbReference type="AlphaFoldDB" id="M5U1V6"/>
<dbReference type="InterPro" id="IPR006143">
    <property type="entry name" value="RND_pump_MFP"/>
</dbReference>
<name>M5U1V6_9BACT</name>
<dbReference type="EMBL" id="ANOH01000217">
    <property type="protein sequence ID" value="EMI55420.1"/>
    <property type="molecule type" value="Genomic_DNA"/>
</dbReference>
<comment type="similarity">
    <text evidence="1">Belongs to the membrane fusion protein (MFP) (TC 8.A.1) family.</text>
</comment>
<dbReference type="PANTHER" id="PTHR30469:SF15">
    <property type="entry name" value="HLYD FAMILY OF SECRETION PROTEINS"/>
    <property type="match status" value="1"/>
</dbReference>
<dbReference type="PANTHER" id="PTHR30469">
    <property type="entry name" value="MULTIDRUG RESISTANCE PROTEIN MDTA"/>
    <property type="match status" value="1"/>
</dbReference>
<dbReference type="InterPro" id="IPR058792">
    <property type="entry name" value="Beta-barrel_RND_2"/>
</dbReference>
<dbReference type="PATRIC" id="fig|1263870.3.peg.3343"/>
<dbReference type="Proteomes" id="UP000011885">
    <property type="component" value="Unassembled WGS sequence"/>
</dbReference>
<comment type="caution">
    <text evidence="4">The sequence shown here is derived from an EMBL/GenBank/DDBJ whole genome shotgun (WGS) entry which is preliminary data.</text>
</comment>
<dbReference type="Gene3D" id="2.40.50.100">
    <property type="match status" value="1"/>
</dbReference>
<keyword evidence="2" id="KW-0175">Coiled coil</keyword>
<gene>
    <name evidence="4" type="ORF">RSSM_03151</name>
</gene>
<proteinExistence type="inferred from homology"/>
<dbReference type="Pfam" id="PF25954">
    <property type="entry name" value="Beta-barrel_RND_2"/>
    <property type="match status" value="1"/>
</dbReference>
<evidence type="ECO:0000313" key="4">
    <source>
        <dbReference type="EMBL" id="EMI55420.1"/>
    </source>
</evidence>
<reference evidence="4 5" key="1">
    <citation type="journal article" date="2013" name="Mar. Genomics">
        <title>Expression of sulfatases in Rhodopirellula baltica and the diversity of sulfatases in the genus Rhodopirellula.</title>
        <authorList>
            <person name="Wegner C.E."/>
            <person name="Richter-Heitmann T."/>
            <person name="Klindworth A."/>
            <person name="Klockow C."/>
            <person name="Richter M."/>
            <person name="Achstetter T."/>
            <person name="Glockner F.O."/>
            <person name="Harder J."/>
        </authorList>
    </citation>
    <scope>NUCLEOTIDE SEQUENCE [LARGE SCALE GENOMIC DNA]</scope>
    <source>
        <strain evidence="4 5">SM41</strain>
    </source>
</reference>
<dbReference type="Gene3D" id="2.40.30.170">
    <property type="match status" value="1"/>
</dbReference>
<feature type="domain" description="CusB-like beta-barrel" evidence="3">
    <location>
        <begin position="120"/>
        <end position="188"/>
    </location>
</feature>
<dbReference type="GO" id="GO:0015562">
    <property type="term" value="F:efflux transmembrane transporter activity"/>
    <property type="evidence" value="ECO:0007669"/>
    <property type="project" value="TreeGrafter"/>
</dbReference>
<evidence type="ECO:0000259" key="3">
    <source>
        <dbReference type="Pfam" id="PF25954"/>
    </source>
</evidence>
<evidence type="ECO:0000313" key="5">
    <source>
        <dbReference type="Proteomes" id="UP000011885"/>
    </source>
</evidence>
<dbReference type="NCBIfam" id="TIGR01730">
    <property type="entry name" value="RND_mfp"/>
    <property type="match status" value="1"/>
</dbReference>
<protein>
    <submittedName>
        <fullName evidence="4">Protein HlyD family protein</fullName>
    </submittedName>
</protein>
<organism evidence="4 5">
    <name type="scientific">Rhodopirellula sallentina SM41</name>
    <dbReference type="NCBI Taxonomy" id="1263870"/>
    <lineage>
        <taxon>Bacteria</taxon>
        <taxon>Pseudomonadati</taxon>
        <taxon>Planctomycetota</taxon>
        <taxon>Planctomycetia</taxon>
        <taxon>Pirellulales</taxon>
        <taxon>Pirellulaceae</taxon>
        <taxon>Rhodopirellula</taxon>
    </lineage>
</organism>
<evidence type="ECO:0000256" key="2">
    <source>
        <dbReference type="SAM" id="Coils"/>
    </source>
</evidence>
<dbReference type="Gene3D" id="1.10.287.470">
    <property type="entry name" value="Helix hairpin bin"/>
    <property type="match status" value="1"/>
</dbReference>
<feature type="coiled-coil region" evidence="2">
    <location>
        <begin position="40"/>
        <end position="76"/>
    </location>
</feature>